<dbReference type="HOGENOM" id="CLU_3417454_0_0_1"/>
<reference evidence="1" key="1">
    <citation type="submission" date="2007-07" db="EMBL/GenBank/DDBJ databases">
        <title>PCAP assembly of the Caenorhabditis remanei genome.</title>
        <authorList>
            <consortium name="The Caenorhabditis remanei Sequencing Consortium"/>
            <person name="Wilson R.K."/>
        </authorList>
    </citation>
    <scope>NUCLEOTIDE SEQUENCE [LARGE SCALE GENOMIC DNA]</scope>
    <source>
        <strain evidence="1">PB4641</strain>
    </source>
</reference>
<evidence type="ECO:0000313" key="1">
    <source>
        <dbReference type="EMBL" id="EFO85021.1"/>
    </source>
</evidence>
<evidence type="ECO:0000313" key="2">
    <source>
        <dbReference type="Proteomes" id="UP000008281"/>
    </source>
</evidence>
<dbReference type="AlphaFoldDB" id="E3N3C6"/>
<name>E3N3C6_CAERE</name>
<proteinExistence type="predicted"/>
<organism evidence="2">
    <name type="scientific">Caenorhabditis remanei</name>
    <name type="common">Caenorhabditis vulgaris</name>
    <dbReference type="NCBI Taxonomy" id="31234"/>
    <lineage>
        <taxon>Eukaryota</taxon>
        <taxon>Metazoa</taxon>
        <taxon>Ecdysozoa</taxon>
        <taxon>Nematoda</taxon>
        <taxon>Chromadorea</taxon>
        <taxon>Rhabditida</taxon>
        <taxon>Rhabditina</taxon>
        <taxon>Rhabditomorpha</taxon>
        <taxon>Rhabditoidea</taxon>
        <taxon>Rhabditidae</taxon>
        <taxon>Peloderinae</taxon>
        <taxon>Caenorhabditis</taxon>
    </lineage>
</organism>
<dbReference type="EMBL" id="DS268519">
    <property type="protein sequence ID" value="EFO85021.1"/>
    <property type="molecule type" value="Genomic_DNA"/>
</dbReference>
<keyword evidence="2" id="KW-1185">Reference proteome</keyword>
<sequence length="26" mass="2970">MPPFPLLRLPGVVLCEVFKWLSIGEK</sequence>
<gene>
    <name evidence="1" type="ORF">CRE_21967</name>
</gene>
<protein>
    <recommendedName>
        <fullName evidence="3">F-box domain-containing protein</fullName>
    </recommendedName>
</protein>
<accession>E3N3C6</accession>
<evidence type="ECO:0008006" key="3">
    <source>
        <dbReference type="Google" id="ProtNLM"/>
    </source>
</evidence>
<dbReference type="Proteomes" id="UP000008281">
    <property type="component" value="Unassembled WGS sequence"/>
</dbReference>
<dbReference type="InParanoid" id="E3N3C6"/>